<gene>
    <name evidence="7" type="primary">glcD</name>
    <name evidence="7" type="ORF">Maq22A_c01830</name>
</gene>
<dbReference type="Gene3D" id="3.30.465.10">
    <property type="match status" value="1"/>
</dbReference>
<reference evidence="7 8" key="1">
    <citation type="journal article" date="2015" name="Genome Announc.">
        <title>Complete Genome Sequence of Methylobacterium aquaticum Strain 22A, Isolated from Racomitrium japonicum Moss.</title>
        <authorList>
            <person name="Tani A."/>
            <person name="Ogura Y."/>
            <person name="Hayashi T."/>
            <person name="Kimbara K."/>
        </authorList>
    </citation>
    <scope>NUCLEOTIDE SEQUENCE [LARGE SCALE GENOMIC DNA]</scope>
    <source>
        <strain evidence="7 8">MA-22A</strain>
    </source>
</reference>
<evidence type="ECO:0000256" key="5">
    <source>
        <dbReference type="ARBA" id="ARBA00023002"/>
    </source>
</evidence>
<organism evidence="7 8">
    <name type="scientific">Methylobacterium aquaticum</name>
    <dbReference type="NCBI Taxonomy" id="270351"/>
    <lineage>
        <taxon>Bacteria</taxon>
        <taxon>Pseudomonadati</taxon>
        <taxon>Pseudomonadota</taxon>
        <taxon>Alphaproteobacteria</taxon>
        <taxon>Hyphomicrobiales</taxon>
        <taxon>Methylobacteriaceae</taxon>
        <taxon>Methylobacterium</taxon>
    </lineage>
</organism>
<keyword evidence="4" id="KW-0274">FAD</keyword>
<dbReference type="SUPFAM" id="SSF56176">
    <property type="entry name" value="FAD-binding/transporter-associated domain-like"/>
    <property type="match status" value="1"/>
</dbReference>
<dbReference type="PANTHER" id="PTHR42973">
    <property type="entry name" value="BINDING OXIDOREDUCTASE, PUTATIVE (AFU_ORTHOLOGUE AFUA_1G17690)-RELATED"/>
    <property type="match status" value="1"/>
</dbReference>
<dbReference type="EMBL" id="AP014704">
    <property type="protein sequence ID" value="BAQ43861.1"/>
    <property type="molecule type" value="Genomic_DNA"/>
</dbReference>
<evidence type="ECO:0000259" key="6">
    <source>
        <dbReference type="PROSITE" id="PS51387"/>
    </source>
</evidence>
<sequence length="527" mass="56793">MMLPESGIDHIKTSDPETAMTNRFAGRAAASTALSRRRLFQSGALAAGAALGSRIPGAAALEGPPPRGLDALARDLKGRLIRPNEPGFRVAAWPNNGRWADVLPLAVAMCVDDRDVRACLAWARQERQTFAVRCGGHNYAGFSTTSGLLIDVKPMSAITFDPKTGLVTVGAGASNQDMADAFRATGLAIPSGRCPTVGISGLTLGGGWGFSATRNGLTCDALRATDAVTADGVLRRASARDDAALFWAARGGGGGNFAVHTAFTFEPHPVYDVTVFNIVWPARHQVELMLDLQDIQLRNPGLISTRSKLAPAAAGPVSRGGLRVQTLGQFFGSPDQLRAVLDRPLSRSRPIVAEINAMNYWSARDYLVTDDPGGLYDMRSSYVAGGLGGEAIEAMIGWMEKWPGGSVRQDNMGILFAAGGQVKAVKPTDTAYVHRDSDFIVEMETSWSPLDTPDTVARQQAWLTEYFAAMQRFVKPQSYVNFPSRDLPNWLNAYYGENVGKLCEVKRRYDPDNVFRFPQSIPLTAPA</sequence>
<evidence type="ECO:0000256" key="3">
    <source>
        <dbReference type="ARBA" id="ARBA00022630"/>
    </source>
</evidence>
<comment type="similarity">
    <text evidence="2">Belongs to the oxygen-dependent FAD-linked oxidoreductase family.</text>
</comment>
<reference evidence="8" key="2">
    <citation type="submission" date="2015-01" db="EMBL/GenBank/DDBJ databases">
        <title>Complete genome sequence of Methylobacterium aquaticum strain 22A.</title>
        <authorList>
            <person name="Tani A."/>
            <person name="Ogura Y."/>
            <person name="Hayashi T."/>
        </authorList>
    </citation>
    <scope>NUCLEOTIDE SEQUENCE [LARGE SCALE GENOMIC DNA]</scope>
    <source>
        <strain evidence="8">MA-22A</strain>
    </source>
</reference>
<dbReference type="Proteomes" id="UP000061432">
    <property type="component" value="Chromosome"/>
</dbReference>
<name>A0A0C6EV19_9HYPH</name>
<dbReference type="Gene3D" id="3.40.462.20">
    <property type="match status" value="1"/>
</dbReference>
<dbReference type="Pfam" id="PF08031">
    <property type="entry name" value="BBE"/>
    <property type="match status" value="1"/>
</dbReference>
<evidence type="ECO:0000313" key="8">
    <source>
        <dbReference type="Proteomes" id="UP000061432"/>
    </source>
</evidence>
<dbReference type="InterPro" id="IPR016166">
    <property type="entry name" value="FAD-bd_PCMH"/>
</dbReference>
<dbReference type="InterPro" id="IPR036318">
    <property type="entry name" value="FAD-bd_PCMH-like_sf"/>
</dbReference>
<dbReference type="Pfam" id="PF01565">
    <property type="entry name" value="FAD_binding_4"/>
    <property type="match status" value="1"/>
</dbReference>
<dbReference type="InterPro" id="IPR050416">
    <property type="entry name" value="FAD-linked_Oxidoreductase"/>
</dbReference>
<dbReference type="GO" id="GO:0016491">
    <property type="term" value="F:oxidoreductase activity"/>
    <property type="evidence" value="ECO:0007669"/>
    <property type="project" value="UniProtKB-KW"/>
</dbReference>
<evidence type="ECO:0000256" key="1">
    <source>
        <dbReference type="ARBA" id="ARBA00001974"/>
    </source>
</evidence>
<dbReference type="PROSITE" id="PS51387">
    <property type="entry name" value="FAD_PCMH"/>
    <property type="match status" value="1"/>
</dbReference>
<dbReference type="InterPro" id="IPR006311">
    <property type="entry name" value="TAT_signal"/>
</dbReference>
<dbReference type="InterPro" id="IPR016169">
    <property type="entry name" value="FAD-bd_PCMH_sub2"/>
</dbReference>
<dbReference type="PATRIC" id="fig|270351.10.peg.373"/>
<protein>
    <submittedName>
        <fullName evidence="7">FAD linked oxidase domain protein</fullName>
    </submittedName>
</protein>
<dbReference type="STRING" id="270351.Maq22A_c01830"/>
<dbReference type="PANTHER" id="PTHR42973:SF39">
    <property type="entry name" value="FAD-BINDING PCMH-TYPE DOMAIN-CONTAINING PROTEIN"/>
    <property type="match status" value="1"/>
</dbReference>
<keyword evidence="3" id="KW-0285">Flavoprotein</keyword>
<comment type="cofactor">
    <cofactor evidence="1">
        <name>FAD</name>
        <dbReference type="ChEBI" id="CHEBI:57692"/>
    </cofactor>
</comment>
<dbReference type="InterPro" id="IPR006094">
    <property type="entry name" value="Oxid_FAD_bind_N"/>
</dbReference>
<dbReference type="PROSITE" id="PS51318">
    <property type="entry name" value="TAT"/>
    <property type="match status" value="1"/>
</dbReference>
<feature type="domain" description="FAD-binding PCMH-type" evidence="6">
    <location>
        <begin position="100"/>
        <end position="270"/>
    </location>
</feature>
<accession>A0A0C6EV19</accession>
<proteinExistence type="inferred from homology"/>
<evidence type="ECO:0000256" key="2">
    <source>
        <dbReference type="ARBA" id="ARBA00005466"/>
    </source>
</evidence>
<dbReference type="GO" id="GO:0071949">
    <property type="term" value="F:FAD binding"/>
    <property type="evidence" value="ECO:0007669"/>
    <property type="project" value="InterPro"/>
</dbReference>
<dbReference type="AlphaFoldDB" id="A0A0C6EV19"/>
<evidence type="ECO:0000256" key="4">
    <source>
        <dbReference type="ARBA" id="ARBA00022827"/>
    </source>
</evidence>
<keyword evidence="5" id="KW-0560">Oxidoreductase</keyword>
<evidence type="ECO:0000313" key="7">
    <source>
        <dbReference type="EMBL" id="BAQ43861.1"/>
    </source>
</evidence>
<dbReference type="InterPro" id="IPR012951">
    <property type="entry name" value="BBE"/>
</dbReference>
<dbReference type="KEGG" id="maqu:Maq22A_c01830"/>